<sequence length="712" mass="81538">MGTATAIVTVVLIFALGKSPDTGAQESGGILYPQDSESREVKSLDGIWNFRVAPRHQPELGFQQAWYSQPLKQTGETDLMPVPSSYNDVTQKKVYRDHIGWAWYDRAFRIPQQWQDRRVFVRFGAANYHSIVYVNGQKVVEHAGGALPFLAELKTGLKYTEENRITVAINNTLTRETLPQGSVVWQTSARFPDGYFTLNYDFDFFNYAGIHRSVFLYTTPKTYIDDIDVTSRVVGTTGYVSYAIRAVEEVINSVRSNPQAVGVTVELHDQEGNVVGNAVGSSGEIAVSNAKLWWPFTMVENDKDAAYLYTLVVTSFDTGSNERDVYRLKVGIRTISWTEKQFLINDKPFYFRGFGRHEDFDIRGKGIDNVMLVKDHNLIKWVGANSYRTSHYPYAEEIMDLTDRLGIVIIDEVPAVSTDGFSAGLLVNHKQQLKELIQRDKNRASVVMWSVSNEPRSDYAESEAYFKEVISYTRDLDSKHKRPITLVSNRGATDKFVRILLFYLTLQLICMYLTFRDVIEWTRSLDNTRPVTCVVAVDFSRDTTAQFVDILAINRYFSWYSDTGHTEVIQESITLDVENWVRTHKKPIIVAEYGADTIAGFHQSPDFVFTEEYQTNFMKEHFKAFDYLRANSSLIGEHIWNFADFMTAQGITRILGNRKGIFTRERQPKSSAHLLRYRFHLLAAESDNYPIPQDLIENIPVYKTDKVVHDEH</sequence>
<dbReference type="GO" id="GO:0019391">
    <property type="term" value="P:glucuronoside catabolic process"/>
    <property type="evidence" value="ECO:0007669"/>
    <property type="project" value="TreeGrafter"/>
</dbReference>
<feature type="domain" description="Glycoside hydrolase family 2 immunoglobulin-like beta-sandwich" evidence="4">
    <location>
        <begin position="222"/>
        <end position="333"/>
    </location>
</feature>
<feature type="chain" id="PRO_5035318703" description="Beta-glucuronidase" evidence="3">
    <location>
        <begin position="25"/>
        <end position="712"/>
    </location>
</feature>
<evidence type="ECO:0000259" key="4">
    <source>
        <dbReference type="Pfam" id="PF00703"/>
    </source>
</evidence>
<dbReference type="PANTHER" id="PTHR10066:SF67">
    <property type="entry name" value="BETA-GLUCURONIDASE"/>
    <property type="match status" value="1"/>
</dbReference>
<feature type="signal peptide" evidence="3">
    <location>
        <begin position="1"/>
        <end position="24"/>
    </location>
</feature>
<dbReference type="GO" id="GO:0004566">
    <property type="term" value="F:beta-glucuronidase activity"/>
    <property type="evidence" value="ECO:0007669"/>
    <property type="project" value="TreeGrafter"/>
</dbReference>
<keyword evidence="2" id="KW-0326">Glycosidase</keyword>
<keyword evidence="8" id="KW-1185">Reference proteome</keyword>
<dbReference type="OrthoDB" id="408532at2759"/>
<comment type="similarity">
    <text evidence="1 2">Belongs to the glycosyl hydrolase 2 family.</text>
</comment>
<keyword evidence="3" id="KW-0732">Signal</keyword>
<feature type="domain" description="Glycoside hydrolase family 2 catalytic" evidence="5">
    <location>
        <begin position="514"/>
        <end position="681"/>
    </location>
</feature>
<dbReference type="GO" id="GO:0030246">
    <property type="term" value="F:carbohydrate binding"/>
    <property type="evidence" value="ECO:0007669"/>
    <property type="project" value="TreeGrafter"/>
</dbReference>
<dbReference type="InterPro" id="IPR006104">
    <property type="entry name" value="Glyco_hydro_2_N"/>
</dbReference>
<dbReference type="EMBL" id="CAJVCH010554689">
    <property type="protein sequence ID" value="CAG7830198.1"/>
    <property type="molecule type" value="Genomic_DNA"/>
</dbReference>
<dbReference type="Pfam" id="PF02836">
    <property type="entry name" value="Glyco_hydro_2_C"/>
    <property type="match status" value="2"/>
</dbReference>
<dbReference type="InterPro" id="IPR023232">
    <property type="entry name" value="Glyco_hydro_2_AS"/>
</dbReference>
<keyword evidence="2" id="KW-0378">Hydrolase</keyword>
<dbReference type="GO" id="GO:0005975">
    <property type="term" value="P:carbohydrate metabolic process"/>
    <property type="evidence" value="ECO:0007669"/>
    <property type="project" value="InterPro"/>
</dbReference>
<evidence type="ECO:0000313" key="8">
    <source>
        <dbReference type="Proteomes" id="UP000708208"/>
    </source>
</evidence>
<dbReference type="Pfam" id="PF00703">
    <property type="entry name" value="Glyco_hydro_2"/>
    <property type="match status" value="1"/>
</dbReference>
<organism evidence="7 8">
    <name type="scientific">Allacma fusca</name>
    <dbReference type="NCBI Taxonomy" id="39272"/>
    <lineage>
        <taxon>Eukaryota</taxon>
        <taxon>Metazoa</taxon>
        <taxon>Ecdysozoa</taxon>
        <taxon>Arthropoda</taxon>
        <taxon>Hexapoda</taxon>
        <taxon>Collembola</taxon>
        <taxon>Symphypleona</taxon>
        <taxon>Sminthuridae</taxon>
        <taxon>Allacma</taxon>
    </lineage>
</organism>
<dbReference type="AlphaFoldDB" id="A0A8J2LEG9"/>
<dbReference type="Pfam" id="PF02837">
    <property type="entry name" value="Glyco_hydro_2_N"/>
    <property type="match status" value="1"/>
</dbReference>
<dbReference type="PROSITE" id="PS00608">
    <property type="entry name" value="GLYCOSYL_HYDROL_F2_2"/>
    <property type="match status" value="1"/>
</dbReference>
<dbReference type="InterPro" id="IPR006103">
    <property type="entry name" value="Glyco_hydro_2_cat"/>
</dbReference>
<dbReference type="PROSITE" id="PS00719">
    <property type="entry name" value="GLYCOSYL_HYDROL_F2_1"/>
    <property type="match status" value="1"/>
</dbReference>
<dbReference type="FunFam" id="2.60.120.260:FF:000027">
    <property type="entry name" value="Beta-glucuronidase"/>
    <property type="match status" value="1"/>
</dbReference>
<dbReference type="PANTHER" id="PTHR10066">
    <property type="entry name" value="BETA-GLUCURONIDASE"/>
    <property type="match status" value="1"/>
</dbReference>
<evidence type="ECO:0000259" key="5">
    <source>
        <dbReference type="Pfam" id="PF02836"/>
    </source>
</evidence>
<comment type="caution">
    <text evidence="7">The sequence shown here is derived from an EMBL/GenBank/DDBJ whole genome shotgun (WGS) entry which is preliminary data.</text>
</comment>
<protein>
    <recommendedName>
        <fullName evidence="9">Beta-glucuronidase</fullName>
    </recommendedName>
</protein>
<reference evidence="7" key="1">
    <citation type="submission" date="2021-06" db="EMBL/GenBank/DDBJ databases">
        <authorList>
            <person name="Hodson N. C."/>
            <person name="Mongue J. A."/>
            <person name="Jaron S. K."/>
        </authorList>
    </citation>
    <scope>NUCLEOTIDE SEQUENCE</scope>
</reference>
<name>A0A8J2LEG9_9HEXA</name>
<evidence type="ECO:0000256" key="1">
    <source>
        <dbReference type="ARBA" id="ARBA00007401"/>
    </source>
</evidence>
<evidence type="ECO:0008006" key="9">
    <source>
        <dbReference type="Google" id="ProtNLM"/>
    </source>
</evidence>
<dbReference type="Proteomes" id="UP000708208">
    <property type="component" value="Unassembled WGS sequence"/>
</dbReference>
<proteinExistence type="inferred from homology"/>
<feature type="domain" description="Glycoside hydrolase family 2 catalytic" evidence="5">
    <location>
        <begin position="338"/>
        <end position="499"/>
    </location>
</feature>
<evidence type="ECO:0000256" key="3">
    <source>
        <dbReference type="SAM" id="SignalP"/>
    </source>
</evidence>
<dbReference type="GO" id="GO:0005615">
    <property type="term" value="C:extracellular space"/>
    <property type="evidence" value="ECO:0007669"/>
    <property type="project" value="TreeGrafter"/>
</dbReference>
<gene>
    <name evidence="7" type="ORF">AFUS01_LOCUS40019</name>
</gene>
<dbReference type="InterPro" id="IPR023230">
    <property type="entry name" value="Glyco_hydro_2_CS"/>
</dbReference>
<accession>A0A8J2LEG9</accession>
<evidence type="ECO:0000259" key="6">
    <source>
        <dbReference type="Pfam" id="PF02837"/>
    </source>
</evidence>
<feature type="domain" description="Glycosyl hydrolases family 2 sugar binding" evidence="6">
    <location>
        <begin position="41"/>
        <end position="220"/>
    </location>
</feature>
<dbReference type="InterPro" id="IPR006102">
    <property type="entry name" value="Ig-like_GH2"/>
</dbReference>
<evidence type="ECO:0000313" key="7">
    <source>
        <dbReference type="EMBL" id="CAG7830198.1"/>
    </source>
</evidence>
<evidence type="ECO:0000256" key="2">
    <source>
        <dbReference type="RuleBase" id="RU361154"/>
    </source>
</evidence>